<evidence type="ECO:0000313" key="2">
    <source>
        <dbReference type="EMBL" id="AGR56877.1"/>
    </source>
</evidence>
<dbReference type="RefSeq" id="YP_008378341.1">
    <property type="nucleotide sequence ID" value="NC_021923.1"/>
</dbReference>
<keyword evidence="1" id="KW-1133">Transmembrane helix</keyword>
<dbReference type="GeneID" id="16489538"/>
<dbReference type="InterPro" id="IPR010785">
    <property type="entry name" value="AcMNPV_AC18"/>
</dbReference>
<reference evidence="2 3" key="1">
    <citation type="journal article" date="2013" name="Virus Genes">
        <title>The genome of a baculovirus isolated from Hemileuca sp. encodes a serpin ortholog.</title>
        <authorList>
            <person name="Rohrmann G.F."/>
            <person name="Erlandson M.A."/>
            <person name="Theilmann D.A."/>
        </authorList>
    </citation>
    <scope>NUCLEOTIDE SEQUENCE [LARGE SCALE GENOMIC DNA]</scope>
</reference>
<dbReference type="Pfam" id="PF07134">
    <property type="entry name" value="AcMNPV_Orf18"/>
    <property type="match status" value="3"/>
</dbReference>
<name>S5N9E9_9ABAC</name>
<keyword evidence="1" id="KW-0472">Membrane</keyword>
<organism evidence="2 3">
    <name type="scientific">Hemileuca sp. nucleopolyhedrovirus</name>
    <dbReference type="NCBI Taxonomy" id="1367203"/>
    <lineage>
        <taxon>Viruses</taxon>
        <taxon>Viruses incertae sedis</taxon>
        <taxon>Naldaviricetes</taxon>
        <taxon>Lefavirales</taxon>
        <taxon>Baculoviridae</taxon>
        <taxon>Alphabaculovirus</taxon>
        <taxon>Alphabaculovirus heleucae</taxon>
        <taxon>Hemileuca species nucleopolyhedrovirus</taxon>
    </lineage>
</organism>
<evidence type="ECO:0000256" key="1">
    <source>
        <dbReference type="SAM" id="Phobius"/>
    </source>
</evidence>
<keyword evidence="1" id="KW-0812">Transmembrane</keyword>
<feature type="transmembrane region" description="Helical" evidence="1">
    <location>
        <begin position="404"/>
        <end position="423"/>
    </location>
</feature>
<protein>
    <submittedName>
        <fullName evidence="2">Ac18</fullName>
    </submittedName>
</protein>
<sequence>MDSILYQLFYTKTIPYISKKSINDLLCRTILPELGLEFHENIYRTVVSVMRDNAYIVKGDVAVAAHLRHDDVDGFVGQSERKGRGHQKLYEELCLTGLKINVSARMDDADDDDIVNDVSELTTESVLNLLPLEVLKIKLEQITSKYRTKLESILKKKSLSDNGLGIVYDDHHDTLKNSLIMFKSYVNEAVKFGLPIRFTLNNDLPIKMTISMVNDDDYVLVRYSFNVHAKRSYLNVSNENNNNNNNISSNKNYVYNDVKGEHDRSISLFRCNESMVSLSYFPFDLYFLDLHIDNKHRRQRQRGDIRSADDLVLCSDRIFTIKVVVDNLETVIVDQLDRLLFNIFHYQFSEIDTIVDLLRRLIHLLFRREDSSTTRNHYQHQLRAYHQIKNDYRRMFSPRDVKTTILSTVGPVLGATLIIELYFQKRFKTTVRDVTHEINFPYHYWEYKYFSKCWKRYCRILKHLFCINSVVIY</sequence>
<dbReference type="OrthoDB" id="15358at10239"/>
<dbReference type="KEGG" id="vg:16489538"/>
<keyword evidence="3" id="KW-1185">Reference proteome</keyword>
<accession>S5N9E9</accession>
<proteinExistence type="predicted"/>
<dbReference type="Proteomes" id="UP000203768">
    <property type="component" value="Segment"/>
</dbReference>
<evidence type="ECO:0000313" key="3">
    <source>
        <dbReference type="Proteomes" id="UP000203768"/>
    </source>
</evidence>
<dbReference type="EMBL" id="KF158713">
    <property type="protein sequence ID" value="AGR56877.1"/>
    <property type="molecule type" value="Genomic_DNA"/>
</dbReference>
<gene>
    <name evidence="2" type="ORF">Hesp125</name>
</gene>